<feature type="compositionally biased region" description="Polar residues" evidence="1">
    <location>
        <begin position="105"/>
        <end position="115"/>
    </location>
</feature>
<proteinExistence type="predicted"/>
<feature type="region of interest" description="Disordered" evidence="1">
    <location>
        <begin position="105"/>
        <end position="169"/>
    </location>
</feature>
<dbReference type="OrthoDB" id="433962at2759"/>
<organism evidence="2 3">
    <name type="scientific">Symbiodinium microadriaticum</name>
    <name type="common">Dinoflagellate</name>
    <name type="synonym">Zooxanthella microadriatica</name>
    <dbReference type="NCBI Taxonomy" id="2951"/>
    <lineage>
        <taxon>Eukaryota</taxon>
        <taxon>Sar</taxon>
        <taxon>Alveolata</taxon>
        <taxon>Dinophyceae</taxon>
        <taxon>Suessiales</taxon>
        <taxon>Symbiodiniaceae</taxon>
        <taxon>Symbiodinium</taxon>
    </lineage>
</organism>
<dbReference type="Proteomes" id="UP000186817">
    <property type="component" value="Unassembled WGS sequence"/>
</dbReference>
<gene>
    <name evidence="2" type="ORF">AK812_SmicGene9234</name>
</gene>
<dbReference type="EMBL" id="LSRX01000140">
    <property type="protein sequence ID" value="OLQ07396.1"/>
    <property type="molecule type" value="Genomic_DNA"/>
</dbReference>
<dbReference type="AlphaFoldDB" id="A0A1Q9EIX2"/>
<evidence type="ECO:0000256" key="1">
    <source>
        <dbReference type="SAM" id="MobiDB-lite"/>
    </source>
</evidence>
<keyword evidence="3" id="KW-1185">Reference proteome</keyword>
<accession>A0A1Q9EIX2</accession>
<name>A0A1Q9EIX2_SYMMI</name>
<sequence length="169" mass="18704">MLWAETVPLDINFSTIAKTPVEWPLSLSRTAAPPANFAVPISREEPEQDVAIHISMVGPVYYEPETLHVAVPFPLSEADLQRHATDMTLSVPRLEEDEFVLTFELTSSDDITPSASEDEIDVEENGATSDDEADESPDLDDGDDRPRNPPPPQPVQRERSRSPRGNSKV</sequence>
<feature type="compositionally biased region" description="Acidic residues" evidence="1">
    <location>
        <begin position="116"/>
        <end position="143"/>
    </location>
</feature>
<reference evidence="2 3" key="1">
    <citation type="submission" date="2016-02" db="EMBL/GenBank/DDBJ databases">
        <title>Genome analysis of coral dinoflagellate symbionts highlights evolutionary adaptations to a symbiotic lifestyle.</title>
        <authorList>
            <person name="Aranda M."/>
            <person name="Li Y."/>
            <person name="Liew Y.J."/>
            <person name="Baumgarten S."/>
            <person name="Simakov O."/>
            <person name="Wilson M."/>
            <person name="Piel J."/>
            <person name="Ashoor H."/>
            <person name="Bougouffa S."/>
            <person name="Bajic V.B."/>
            <person name="Ryu T."/>
            <person name="Ravasi T."/>
            <person name="Bayer T."/>
            <person name="Micklem G."/>
            <person name="Kim H."/>
            <person name="Bhak J."/>
            <person name="Lajeunesse T.C."/>
            <person name="Voolstra C.R."/>
        </authorList>
    </citation>
    <scope>NUCLEOTIDE SEQUENCE [LARGE SCALE GENOMIC DNA]</scope>
    <source>
        <strain evidence="2 3">CCMP2467</strain>
    </source>
</reference>
<protein>
    <submittedName>
        <fullName evidence="2">Uncharacterized protein</fullName>
    </submittedName>
</protein>
<evidence type="ECO:0000313" key="3">
    <source>
        <dbReference type="Proteomes" id="UP000186817"/>
    </source>
</evidence>
<evidence type="ECO:0000313" key="2">
    <source>
        <dbReference type="EMBL" id="OLQ07396.1"/>
    </source>
</evidence>
<comment type="caution">
    <text evidence="2">The sequence shown here is derived from an EMBL/GenBank/DDBJ whole genome shotgun (WGS) entry which is preliminary data.</text>
</comment>